<keyword evidence="2" id="KW-1185">Reference proteome</keyword>
<gene>
    <name evidence="1" type="ORF">E2C01_026280</name>
</gene>
<dbReference type="Proteomes" id="UP000324222">
    <property type="component" value="Unassembled WGS sequence"/>
</dbReference>
<dbReference type="EMBL" id="VSRR010002729">
    <property type="protein sequence ID" value="MPC32944.1"/>
    <property type="molecule type" value="Genomic_DNA"/>
</dbReference>
<accession>A0A5B7EKA2</accession>
<evidence type="ECO:0000313" key="1">
    <source>
        <dbReference type="EMBL" id="MPC32944.1"/>
    </source>
</evidence>
<proteinExistence type="predicted"/>
<protein>
    <submittedName>
        <fullName evidence="1">Uncharacterized protein</fullName>
    </submittedName>
</protein>
<evidence type="ECO:0000313" key="2">
    <source>
        <dbReference type="Proteomes" id="UP000324222"/>
    </source>
</evidence>
<reference evidence="1 2" key="1">
    <citation type="submission" date="2019-05" db="EMBL/GenBank/DDBJ databases">
        <title>Another draft genome of Portunus trituberculatus and its Hox gene families provides insights of decapod evolution.</title>
        <authorList>
            <person name="Jeong J.-H."/>
            <person name="Song I."/>
            <person name="Kim S."/>
            <person name="Choi T."/>
            <person name="Kim D."/>
            <person name="Ryu S."/>
            <person name="Kim W."/>
        </authorList>
    </citation>
    <scope>NUCLEOTIDE SEQUENCE [LARGE SCALE GENOMIC DNA]</scope>
    <source>
        <tissue evidence="1">Muscle</tissue>
    </source>
</reference>
<organism evidence="1 2">
    <name type="scientific">Portunus trituberculatus</name>
    <name type="common">Swimming crab</name>
    <name type="synonym">Neptunus trituberculatus</name>
    <dbReference type="NCBI Taxonomy" id="210409"/>
    <lineage>
        <taxon>Eukaryota</taxon>
        <taxon>Metazoa</taxon>
        <taxon>Ecdysozoa</taxon>
        <taxon>Arthropoda</taxon>
        <taxon>Crustacea</taxon>
        <taxon>Multicrustacea</taxon>
        <taxon>Malacostraca</taxon>
        <taxon>Eumalacostraca</taxon>
        <taxon>Eucarida</taxon>
        <taxon>Decapoda</taxon>
        <taxon>Pleocyemata</taxon>
        <taxon>Brachyura</taxon>
        <taxon>Eubrachyura</taxon>
        <taxon>Portunoidea</taxon>
        <taxon>Portunidae</taxon>
        <taxon>Portuninae</taxon>
        <taxon>Portunus</taxon>
    </lineage>
</organism>
<comment type="caution">
    <text evidence="1">The sequence shown here is derived from an EMBL/GenBank/DDBJ whole genome shotgun (WGS) entry which is preliminary data.</text>
</comment>
<sequence>MIENCIMAHCRSSVSLHLYVKGFVIRRYIFSRFFIGCEEVTAFAHFQSKFRITFEQTFSNTSEIRNDTG</sequence>
<name>A0A5B7EKA2_PORTR</name>
<dbReference type="AlphaFoldDB" id="A0A5B7EKA2"/>